<accession>A0A4Y2AI44</accession>
<dbReference type="EMBL" id="BGPR01000017">
    <property type="protein sequence ID" value="GBL78865.1"/>
    <property type="molecule type" value="Genomic_DNA"/>
</dbReference>
<keyword evidence="2" id="KW-1185">Reference proteome</keyword>
<reference evidence="1 2" key="1">
    <citation type="journal article" date="2019" name="Sci. Rep.">
        <title>Orb-weaving spider Araneus ventricosus genome elucidates the spidroin gene catalogue.</title>
        <authorList>
            <person name="Kono N."/>
            <person name="Nakamura H."/>
            <person name="Ohtoshi R."/>
            <person name="Moran D.A.P."/>
            <person name="Shinohara A."/>
            <person name="Yoshida Y."/>
            <person name="Fujiwara M."/>
            <person name="Mori M."/>
            <person name="Tomita M."/>
            <person name="Arakawa K."/>
        </authorList>
    </citation>
    <scope>NUCLEOTIDE SEQUENCE [LARGE SCALE GENOMIC DNA]</scope>
</reference>
<dbReference type="AlphaFoldDB" id="A0A4Y2AI44"/>
<gene>
    <name evidence="1" type="ORF">AVEN_48851_1</name>
</gene>
<proteinExistence type="predicted"/>
<dbReference type="Proteomes" id="UP000499080">
    <property type="component" value="Unassembled WGS sequence"/>
</dbReference>
<protein>
    <submittedName>
        <fullName evidence="1">Uncharacterized protein</fullName>
    </submittedName>
</protein>
<organism evidence="1 2">
    <name type="scientific">Araneus ventricosus</name>
    <name type="common">Orbweaver spider</name>
    <name type="synonym">Epeira ventricosa</name>
    <dbReference type="NCBI Taxonomy" id="182803"/>
    <lineage>
        <taxon>Eukaryota</taxon>
        <taxon>Metazoa</taxon>
        <taxon>Ecdysozoa</taxon>
        <taxon>Arthropoda</taxon>
        <taxon>Chelicerata</taxon>
        <taxon>Arachnida</taxon>
        <taxon>Araneae</taxon>
        <taxon>Araneomorphae</taxon>
        <taxon>Entelegynae</taxon>
        <taxon>Araneoidea</taxon>
        <taxon>Araneidae</taxon>
        <taxon>Araneus</taxon>
    </lineage>
</organism>
<name>A0A4Y2AI44_ARAVE</name>
<evidence type="ECO:0000313" key="1">
    <source>
        <dbReference type="EMBL" id="GBL78865.1"/>
    </source>
</evidence>
<sequence>MIRPALPATFGITLELFNDELQNLNHKLMTHTRTHATRYPLPLHSSNDRMSNLKKFNLHQVRVHDGSSLASGIKAEQSSTALLEVPEHKSK</sequence>
<comment type="caution">
    <text evidence="1">The sequence shown here is derived from an EMBL/GenBank/DDBJ whole genome shotgun (WGS) entry which is preliminary data.</text>
</comment>
<evidence type="ECO:0000313" key="2">
    <source>
        <dbReference type="Proteomes" id="UP000499080"/>
    </source>
</evidence>